<proteinExistence type="predicted"/>
<reference evidence="1 2" key="1">
    <citation type="journal article" date="2006" name="Science">
        <title>Phytophthora genome sequences uncover evolutionary origins and mechanisms of pathogenesis.</title>
        <authorList>
            <person name="Tyler B.M."/>
            <person name="Tripathy S."/>
            <person name="Zhang X."/>
            <person name="Dehal P."/>
            <person name="Jiang R.H."/>
            <person name="Aerts A."/>
            <person name="Arredondo F.D."/>
            <person name="Baxter L."/>
            <person name="Bensasson D."/>
            <person name="Beynon J.L."/>
            <person name="Chapman J."/>
            <person name="Damasceno C.M."/>
            <person name="Dorrance A.E."/>
            <person name="Dou D."/>
            <person name="Dickerman A.W."/>
            <person name="Dubchak I.L."/>
            <person name="Garbelotto M."/>
            <person name="Gijzen M."/>
            <person name="Gordon S.G."/>
            <person name="Govers F."/>
            <person name="Grunwald N.J."/>
            <person name="Huang W."/>
            <person name="Ivors K.L."/>
            <person name="Jones R.W."/>
            <person name="Kamoun S."/>
            <person name="Krampis K."/>
            <person name="Lamour K.H."/>
            <person name="Lee M.K."/>
            <person name="McDonald W.H."/>
            <person name="Medina M."/>
            <person name="Meijer H.J."/>
            <person name="Nordberg E.K."/>
            <person name="Maclean D.J."/>
            <person name="Ospina-Giraldo M.D."/>
            <person name="Morris P.F."/>
            <person name="Phuntumart V."/>
            <person name="Putnam N.H."/>
            <person name="Rash S."/>
            <person name="Rose J.K."/>
            <person name="Sakihama Y."/>
            <person name="Salamov A.A."/>
            <person name="Savidor A."/>
            <person name="Scheuring C.F."/>
            <person name="Smith B.M."/>
            <person name="Sobral B.W."/>
            <person name="Terry A."/>
            <person name="Torto-Alalibo T.A."/>
            <person name="Win J."/>
            <person name="Xu Z."/>
            <person name="Zhang H."/>
            <person name="Grigoriev I.V."/>
            <person name="Rokhsar D.S."/>
            <person name="Boore J.L."/>
        </authorList>
    </citation>
    <scope>NUCLEOTIDE SEQUENCE [LARGE SCALE GENOMIC DNA]</scope>
    <source>
        <strain evidence="1 2">P6497</strain>
    </source>
</reference>
<dbReference type="KEGG" id="psoj:PHYSODRAFT_310076"/>
<sequence>MLQESLGGGGESAASAKKALTHVQKLVQLASARPNALTLREYRDALEESLKPEGSAVMKTVGFQLAGIAPRCCTHEVWRFILEAVVTELGNSENTSSLAAAISVLGSVPLPLVLGFLLSPEREPMNKLRSILTHEDTEVRCSAIETLSKLTLDVVINVAGDGLFVFPFESHEARICCQQDVETMVNDCWKLIFHTLSFDDQSQSAAFAAGTAFTALANLFARSSTLAQFFTSNRESIRAQAHMDDVSSTIYKHAFPRIRVLVATARVLPIKQQPDAMLWIAMLLYTMMERSGARCPGVSVPFVEIDTEDNNADGADDDEEGAHESTEPVRIDGLASDLLEFWAFPTISRKVSLTQATSMCRAIFILLSHPLQALTRMGWAAQLANHLIAQCYLANRSSNNSNSAEFKHELCTMLVKTFGWLSGVNCQSLFVRTTEALYLVDQEKDRRDLVQALMDTIAAHVVDNRDFQLLQGLCTMTFFRQPKGFSRLSPRTNGSEVFRSLFHALATTPELTSPPRRGAIEHQISQLIALRVFRGLLLLQLGGSATTSPKAYRRSCEISENIVYYTCLLTSHFQGMLACPELALRESLDFFQQELFPTMDQIASQSARLQILWVGVRLHRSYASHVPFETMVRELQREAGRLFIAIWHDDDEMEGATFDNGLLGCGGAGEETLASRKRAGDANNVDALMVLGDCITTLAQYQPQMQPQFLQMCEKMIAALSASGSPPATTSQQYRVIEDVMVLLSSPPATDSQAGSDTPFSKDIFDPQDIFLPRKCLNGDDKEKHLETLSGEEYREAITVTGSADPVSVRISHHHPFIEKEEIIELEVSCCNLTTWPLSDLEIQLRPLGGVGVVQCVDASNDLKLRLLRAGETASVGTSGGSTSLPPFGVIKAEKRFRVCKFTQATFLVQAVLVQEPSQDGDDMGANPAEEVSPTPIRLAFSNRYVLHFDTLLRLPQSQFATAAFFQHCWQSANSSLFWRVKSQEGFGGKLSACRHALHYMNAKIAAVSELLLDLPMNFHIAMLTQTRWGSYVVASLTMSLDSASANWSGTLEVRSTRDNIRELEKWPKDTTRLFGGDHAQLCSTPTVSTTALDPVNNAVNTATLPSQPPALDDAFSVPAQPPAAIGATFAIPEATPSTFAMPDVRSTASFHKDVSIPTDRLSSFARTQQLEQLRAPEAAPAPDEQWGSFL</sequence>
<name>G4YJK6_PHYSP</name>
<accession>G4YJK6</accession>
<dbReference type="AlphaFoldDB" id="G4YJK6"/>
<dbReference type="RefSeq" id="XP_009517236.1">
    <property type="nucleotide sequence ID" value="XM_009518941.1"/>
</dbReference>
<dbReference type="GeneID" id="20643224"/>
<dbReference type="OMA" id="VSCCNLT"/>
<protein>
    <submittedName>
        <fullName evidence="1">Uncharacterized protein</fullName>
    </submittedName>
</protein>
<organism evidence="1 2">
    <name type="scientific">Phytophthora sojae (strain P6497)</name>
    <name type="common">Soybean stem and root rot agent</name>
    <name type="synonym">Phytophthora megasperma f. sp. glycines</name>
    <dbReference type="NCBI Taxonomy" id="1094619"/>
    <lineage>
        <taxon>Eukaryota</taxon>
        <taxon>Sar</taxon>
        <taxon>Stramenopiles</taxon>
        <taxon>Oomycota</taxon>
        <taxon>Peronosporomycetes</taxon>
        <taxon>Peronosporales</taxon>
        <taxon>Peronosporaceae</taxon>
        <taxon>Phytophthora</taxon>
    </lineage>
</organism>
<dbReference type="InterPro" id="IPR016024">
    <property type="entry name" value="ARM-type_fold"/>
</dbReference>
<dbReference type="EMBL" id="JH159151">
    <property type="protein sequence ID" value="EGZ29961.1"/>
    <property type="molecule type" value="Genomic_DNA"/>
</dbReference>
<evidence type="ECO:0000313" key="2">
    <source>
        <dbReference type="Proteomes" id="UP000002640"/>
    </source>
</evidence>
<dbReference type="Proteomes" id="UP000002640">
    <property type="component" value="Unassembled WGS sequence"/>
</dbReference>
<gene>
    <name evidence="1" type="ORF">PHYSODRAFT_310076</name>
</gene>
<dbReference type="InParanoid" id="G4YJK6"/>
<evidence type="ECO:0000313" key="1">
    <source>
        <dbReference type="EMBL" id="EGZ29961.1"/>
    </source>
</evidence>
<keyword evidence="2" id="KW-1185">Reference proteome</keyword>
<dbReference type="SUPFAM" id="SSF48371">
    <property type="entry name" value="ARM repeat"/>
    <property type="match status" value="1"/>
</dbReference>